<evidence type="ECO:0000313" key="1">
    <source>
        <dbReference type="EMBL" id="GAA0144369.1"/>
    </source>
</evidence>
<reference evidence="1 2" key="1">
    <citation type="submission" date="2024-01" db="EMBL/GenBank/DDBJ databases">
        <title>The complete chloroplast genome sequence of Lithospermum erythrorhizon: insights into the phylogenetic relationship among Boraginaceae species and the maternal lineages of purple gromwells.</title>
        <authorList>
            <person name="Okada T."/>
            <person name="Watanabe K."/>
        </authorList>
    </citation>
    <scope>NUCLEOTIDE SEQUENCE [LARGE SCALE GENOMIC DNA]</scope>
</reference>
<evidence type="ECO:0000313" key="2">
    <source>
        <dbReference type="Proteomes" id="UP001454036"/>
    </source>
</evidence>
<accession>A0AAV3NYG1</accession>
<keyword evidence="2" id="KW-1185">Reference proteome</keyword>
<sequence>MRVHQAKNRIGHMHNNEGVLVENYDKVKAIILEYYEKFFAARSISANHKESLCKVVNDREIESVMLNMKKGTAPGLDGFSVEFYRDAWATVKESVVEAMQTFFATSVMPRYVNNTTISLIPKV</sequence>
<comment type="caution">
    <text evidence="1">The sequence shown here is derived from an EMBL/GenBank/DDBJ whole genome shotgun (WGS) entry which is preliminary data.</text>
</comment>
<name>A0AAV3NYG1_LITER</name>
<dbReference type="EMBL" id="BAABME010000636">
    <property type="protein sequence ID" value="GAA0144369.1"/>
    <property type="molecule type" value="Genomic_DNA"/>
</dbReference>
<dbReference type="Proteomes" id="UP001454036">
    <property type="component" value="Unassembled WGS sequence"/>
</dbReference>
<evidence type="ECO:0008006" key="3">
    <source>
        <dbReference type="Google" id="ProtNLM"/>
    </source>
</evidence>
<dbReference type="AlphaFoldDB" id="A0AAV3NYG1"/>
<protein>
    <recommendedName>
        <fullName evidence="3">Reverse transcriptase</fullName>
    </recommendedName>
</protein>
<organism evidence="1 2">
    <name type="scientific">Lithospermum erythrorhizon</name>
    <name type="common">Purple gromwell</name>
    <name type="synonym">Lithospermum officinale var. erythrorhizon</name>
    <dbReference type="NCBI Taxonomy" id="34254"/>
    <lineage>
        <taxon>Eukaryota</taxon>
        <taxon>Viridiplantae</taxon>
        <taxon>Streptophyta</taxon>
        <taxon>Embryophyta</taxon>
        <taxon>Tracheophyta</taxon>
        <taxon>Spermatophyta</taxon>
        <taxon>Magnoliopsida</taxon>
        <taxon>eudicotyledons</taxon>
        <taxon>Gunneridae</taxon>
        <taxon>Pentapetalae</taxon>
        <taxon>asterids</taxon>
        <taxon>lamiids</taxon>
        <taxon>Boraginales</taxon>
        <taxon>Boraginaceae</taxon>
        <taxon>Boraginoideae</taxon>
        <taxon>Lithospermeae</taxon>
        <taxon>Lithospermum</taxon>
    </lineage>
</organism>
<proteinExistence type="predicted"/>
<gene>
    <name evidence="1" type="ORF">LIER_04836</name>
</gene>